<evidence type="ECO:0000256" key="1">
    <source>
        <dbReference type="SAM" id="MobiDB-lite"/>
    </source>
</evidence>
<dbReference type="EMBL" id="KB446545">
    <property type="protein sequence ID" value="EME39267.1"/>
    <property type="molecule type" value="Genomic_DNA"/>
</dbReference>
<name>M2XIH6_DOTSN</name>
<evidence type="ECO:0000313" key="2">
    <source>
        <dbReference type="EMBL" id="EME39267.1"/>
    </source>
</evidence>
<feature type="region of interest" description="Disordered" evidence="1">
    <location>
        <begin position="1"/>
        <end position="20"/>
    </location>
</feature>
<sequence>MADLDSQPFQDPSGPQEGRLLELPPELMNNIYELALLDLVQVPQASLEMQKSFRVGKTEPSATPSAMPDLVLACKQIYVEENGAQKVNSSPRVPLTSEKFIVAPKSGSRLYALPVELWNHVYQLSCNINQAVFTSRVKAPALLIACKRTYAETLQLYYCTTVFEARNHEQLKRWLQDLGSPRICLEGTLPSSTTTFFGWLHSESSS</sequence>
<dbReference type="Proteomes" id="UP000016933">
    <property type="component" value="Unassembled WGS sequence"/>
</dbReference>
<organism evidence="2 3">
    <name type="scientific">Dothistroma septosporum (strain NZE10 / CBS 128990)</name>
    <name type="common">Red band needle blight fungus</name>
    <name type="synonym">Mycosphaerella pini</name>
    <dbReference type="NCBI Taxonomy" id="675120"/>
    <lineage>
        <taxon>Eukaryota</taxon>
        <taxon>Fungi</taxon>
        <taxon>Dikarya</taxon>
        <taxon>Ascomycota</taxon>
        <taxon>Pezizomycotina</taxon>
        <taxon>Dothideomycetes</taxon>
        <taxon>Dothideomycetidae</taxon>
        <taxon>Mycosphaerellales</taxon>
        <taxon>Mycosphaerellaceae</taxon>
        <taxon>Dothistroma</taxon>
    </lineage>
</organism>
<protein>
    <submittedName>
        <fullName evidence="2">Uncharacterized protein</fullName>
    </submittedName>
</protein>
<keyword evidence="3" id="KW-1185">Reference proteome</keyword>
<dbReference type="PANTHER" id="PTHR38790:SF4">
    <property type="entry name" value="2EXR DOMAIN-CONTAINING PROTEIN"/>
    <property type="match status" value="1"/>
</dbReference>
<dbReference type="HOGENOM" id="CLU_1331929_0_0_1"/>
<evidence type="ECO:0000313" key="3">
    <source>
        <dbReference type="Proteomes" id="UP000016933"/>
    </source>
</evidence>
<dbReference type="PANTHER" id="PTHR38790">
    <property type="entry name" value="2EXR DOMAIN-CONTAINING PROTEIN-RELATED"/>
    <property type="match status" value="1"/>
</dbReference>
<gene>
    <name evidence="2" type="ORF">DOTSEDRAFT_28435</name>
</gene>
<reference evidence="3" key="1">
    <citation type="journal article" date="2012" name="PLoS Genet.">
        <title>The genomes of the fungal plant pathogens Cladosporium fulvum and Dothistroma septosporum reveal adaptation to different hosts and lifestyles but also signatures of common ancestry.</title>
        <authorList>
            <person name="de Wit P.J.G.M."/>
            <person name="van der Burgt A."/>
            <person name="Oekmen B."/>
            <person name="Stergiopoulos I."/>
            <person name="Abd-Elsalam K.A."/>
            <person name="Aerts A.L."/>
            <person name="Bahkali A.H."/>
            <person name="Beenen H.G."/>
            <person name="Chettri P."/>
            <person name="Cox M.P."/>
            <person name="Datema E."/>
            <person name="de Vries R.P."/>
            <person name="Dhillon B."/>
            <person name="Ganley A.R."/>
            <person name="Griffiths S.A."/>
            <person name="Guo Y."/>
            <person name="Hamelin R.C."/>
            <person name="Henrissat B."/>
            <person name="Kabir M.S."/>
            <person name="Jashni M.K."/>
            <person name="Kema G."/>
            <person name="Klaubauf S."/>
            <person name="Lapidus A."/>
            <person name="Levasseur A."/>
            <person name="Lindquist E."/>
            <person name="Mehrabi R."/>
            <person name="Ohm R.A."/>
            <person name="Owen T.J."/>
            <person name="Salamov A."/>
            <person name="Schwelm A."/>
            <person name="Schijlen E."/>
            <person name="Sun H."/>
            <person name="van den Burg H.A."/>
            <person name="van Ham R.C.H.J."/>
            <person name="Zhang S."/>
            <person name="Goodwin S.B."/>
            <person name="Grigoriev I.V."/>
            <person name="Collemare J."/>
            <person name="Bradshaw R.E."/>
        </authorList>
    </citation>
    <scope>NUCLEOTIDE SEQUENCE [LARGE SCALE GENOMIC DNA]</scope>
    <source>
        <strain evidence="3">NZE10 / CBS 128990</strain>
    </source>
</reference>
<proteinExistence type="predicted"/>
<dbReference type="AlphaFoldDB" id="M2XIH6"/>
<accession>M2XIH6</accession>
<reference evidence="2 3" key="2">
    <citation type="journal article" date="2012" name="PLoS Pathog.">
        <title>Diverse lifestyles and strategies of plant pathogenesis encoded in the genomes of eighteen Dothideomycetes fungi.</title>
        <authorList>
            <person name="Ohm R.A."/>
            <person name="Feau N."/>
            <person name="Henrissat B."/>
            <person name="Schoch C.L."/>
            <person name="Horwitz B.A."/>
            <person name="Barry K.W."/>
            <person name="Condon B.J."/>
            <person name="Copeland A.C."/>
            <person name="Dhillon B."/>
            <person name="Glaser F."/>
            <person name="Hesse C.N."/>
            <person name="Kosti I."/>
            <person name="LaButti K."/>
            <person name="Lindquist E.A."/>
            <person name="Lucas S."/>
            <person name="Salamov A.A."/>
            <person name="Bradshaw R.E."/>
            <person name="Ciuffetti L."/>
            <person name="Hamelin R.C."/>
            <person name="Kema G.H.J."/>
            <person name="Lawrence C."/>
            <person name="Scott J.A."/>
            <person name="Spatafora J.W."/>
            <person name="Turgeon B.G."/>
            <person name="de Wit P.J.G.M."/>
            <person name="Zhong S."/>
            <person name="Goodwin S.B."/>
            <person name="Grigoriev I.V."/>
        </authorList>
    </citation>
    <scope>NUCLEOTIDE SEQUENCE [LARGE SCALE GENOMIC DNA]</scope>
    <source>
        <strain evidence="3">NZE10 / CBS 128990</strain>
    </source>
</reference>